<dbReference type="InterPro" id="IPR043502">
    <property type="entry name" value="DNA/RNA_pol_sf"/>
</dbReference>
<evidence type="ECO:0008006" key="2">
    <source>
        <dbReference type="Google" id="ProtNLM"/>
    </source>
</evidence>
<dbReference type="AlphaFoldDB" id="A0A699J5Z5"/>
<dbReference type="Gene3D" id="3.30.70.270">
    <property type="match status" value="2"/>
</dbReference>
<reference evidence="1" key="1">
    <citation type="journal article" date="2019" name="Sci. Rep.">
        <title>Draft genome of Tanacetum cinerariifolium, the natural source of mosquito coil.</title>
        <authorList>
            <person name="Yamashiro T."/>
            <person name="Shiraishi A."/>
            <person name="Satake H."/>
            <person name="Nakayama K."/>
        </authorList>
    </citation>
    <scope>NUCLEOTIDE SEQUENCE</scope>
</reference>
<dbReference type="EMBL" id="BKCJ010373530">
    <property type="protein sequence ID" value="GFA13030.1"/>
    <property type="molecule type" value="Genomic_DNA"/>
</dbReference>
<name>A0A699J5Z5_TANCI</name>
<comment type="caution">
    <text evidence="1">The sequence shown here is derived from an EMBL/GenBank/DDBJ whole genome shotgun (WGS) entry which is preliminary data.</text>
</comment>
<gene>
    <name evidence="1" type="ORF">Tci_585002</name>
</gene>
<evidence type="ECO:0000313" key="1">
    <source>
        <dbReference type="EMBL" id="GFA13030.1"/>
    </source>
</evidence>
<protein>
    <recommendedName>
        <fullName evidence="2">Reverse transcriptase domain-containing protein</fullName>
    </recommendedName>
</protein>
<proteinExistence type="predicted"/>
<dbReference type="InterPro" id="IPR050951">
    <property type="entry name" value="Retrovirus_Pol_polyprotein"/>
</dbReference>
<sequence length="125" mass="14516">DTAREYEDAFDSLLSRVEAVEDHELHLRTVLAVLRQHKFYAKKSNCVFGTDKVEYLGHVISIMGMDIDLEKVKATSQWPMPTNVKHMRGFLVFTGRYRRFIEGYANIIKPLTQLLKKNGLAWTKE</sequence>
<dbReference type="InterPro" id="IPR043128">
    <property type="entry name" value="Rev_trsase/Diguanyl_cyclase"/>
</dbReference>
<accession>A0A699J5Z5</accession>
<dbReference type="PANTHER" id="PTHR37984">
    <property type="entry name" value="PROTEIN CBG26694"/>
    <property type="match status" value="1"/>
</dbReference>
<feature type="non-terminal residue" evidence="1">
    <location>
        <position position="1"/>
    </location>
</feature>
<dbReference type="SUPFAM" id="SSF56672">
    <property type="entry name" value="DNA/RNA polymerases"/>
    <property type="match status" value="1"/>
</dbReference>
<dbReference type="PANTHER" id="PTHR37984:SF5">
    <property type="entry name" value="PROTEIN NYNRIN-LIKE"/>
    <property type="match status" value="1"/>
</dbReference>
<organism evidence="1">
    <name type="scientific">Tanacetum cinerariifolium</name>
    <name type="common">Dalmatian daisy</name>
    <name type="synonym">Chrysanthemum cinerariifolium</name>
    <dbReference type="NCBI Taxonomy" id="118510"/>
    <lineage>
        <taxon>Eukaryota</taxon>
        <taxon>Viridiplantae</taxon>
        <taxon>Streptophyta</taxon>
        <taxon>Embryophyta</taxon>
        <taxon>Tracheophyta</taxon>
        <taxon>Spermatophyta</taxon>
        <taxon>Magnoliopsida</taxon>
        <taxon>eudicotyledons</taxon>
        <taxon>Gunneridae</taxon>
        <taxon>Pentapetalae</taxon>
        <taxon>asterids</taxon>
        <taxon>campanulids</taxon>
        <taxon>Asterales</taxon>
        <taxon>Asteraceae</taxon>
        <taxon>Asteroideae</taxon>
        <taxon>Anthemideae</taxon>
        <taxon>Anthemidinae</taxon>
        <taxon>Tanacetum</taxon>
    </lineage>
</organism>